<dbReference type="PANTHER" id="PTHR34322">
    <property type="entry name" value="TRANSPOSASE, Y1_TNP DOMAIN-CONTAINING"/>
    <property type="match status" value="1"/>
</dbReference>
<dbReference type="Gene3D" id="3.30.70.1290">
    <property type="entry name" value="Transposase IS200-like"/>
    <property type="match status" value="1"/>
</dbReference>
<dbReference type="InterPro" id="IPR002686">
    <property type="entry name" value="Transposase_17"/>
</dbReference>
<evidence type="ECO:0000259" key="1">
    <source>
        <dbReference type="SMART" id="SM01321"/>
    </source>
</evidence>
<name>A0A1F6CPZ7_9BACT</name>
<accession>A0A1F6CPZ7</accession>
<dbReference type="AlphaFoldDB" id="A0A1F6CPZ7"/>
<reference evidence="2 3" key="1">
    <citation type="journal article" date="2016" name="Nat. Commun.">
        <title>Thousands of microbial genomes shed light on interconnected biogeochemical processes in an aquifer system.</title>
        <authorList>
            <person name="Anantharaman K."/>
            <person name="Brown C.T."/>
            <person name="Hug L.A."/>
            <person name="Sharon I."/>
            <person name="Castelle C.J."/>
            <person name="Probst A.J."/>
            <person name="Thomas B.C."/>
            <person name="Singh A."/>
            <person name="Wilkins M.J."/>
            <person name="Karaoz U."/>
            <person name="Brodie E.L."/>
            <person name="Williams K.H."/>
            <person name="Hubbard S.S."/>
            <person name="Banfield J.F."/>
        </authorList>
    </citation>
    <scope>NUCLEOTIDE SEQUENCE [LARGE SCALE GENOMIC DNA]</scope>
</reference>
<proteinExistence type="predicted"/>
<dbReference type="SMART" id="SM01321">
    <property type="entry name" value="Y1_Tnp"/>
    <property type="match status" value="1"/>
</dbReference>
<feature type="domain" description="Transposase IS200-like" evidence="1">
    <location>
        <begin position="7"/>
        <end position="145"/>
    </location>
</feature>
<evidence type="ECO:0000313" key="3">
    <source>
        <dbReference type="Proteomes" id="UP000176445"/>
    </source>
</evidence>
<dbReference type="SUPFAM" id="SSF143422">
    <property type="entry name" value="Transposase IS200-like"/>
    <property type="match status" value="1"/>
</dbReference>
<sequence>MREVSFVDGNFYHIYNRGVARLPIFLDESDYARFVHDLYEFNDVHPALDARVKARISEVGPPRLRREPVVAILAWCLMPNHFHLLLQQRIDNGVSFFMKKLGTGFTMYMNQKYERSGHVFQGKFRAKHIDTQGYLLHISRYIHLNSIDLVDPNWKEQGIRDWGSVQKFLEEFRWSSYQDWIGKKNFPSVLNRSGIDGLFKGSEDYKRFISEWAARDYHTIREMLADSFRRSNLRNIL</sequence>
<dbReference type="EMBL" id="MFKW01000035">
    <property type="protein sequence ID" value="OGG51215.1"/>
    <property type="molecule type" value="Genomic_DNA"/>
</dbReference>
<dbReference type="Pfam" id="PF01797">
    <property type="entry name" value="Y1_Tnp"/>
    <property type="match status" value="1"/>
</dbReference>
<comment type="caution">
    <text evidence="2">The sequence shown here is derived from an EMBL/GenBank/DDBJ whole genome shotgun (WGS) entry which is preliminary data.</text>
</comment>
<protein>
    <recommendedName>
        <fullName evidence="1">Transposase IS200-like domain-containing protein</fullName>
    </recommendedName>
</protein>
<dbReference type="GO" id="GO:0006313">
    <property type="term" value="P:DNA transposition"/>
    <property type="evidence" value="ECO:0007669"/>
    <property type="project" value="InterPro"/>
</dbReference>
<organism evidence="2 3">
    <name type="scientific">Candidatus Kaiserbacteria bacterium RIFCSPHIGHO2_01_FULL_54_36b</name>
    <dbReference type="NCBI Taxonomy" id="1798483"/>
    <lineage>
        <taxon>Bacteria</taxon>
        <taxon>Candidatus Kaiseribacteriota</taxon>
    </lineage>
</organism>
<dbReference type="InterPro" id="IPR036515">
    <property type="entry name" value="Transposase_17_sf"/>
</dbReference>
<dbReference type="PANTHER" id="PTHR34322:SF2">
    <property type="entry name" value="TRANSPOSASE IS200-LIKE DOMAIN-CONTAINING PROTEIN"/>
    <property type="match status" value="1"/>
</dbReference>
<dbReference type="GO" id="GO:0003677">
    <property type="term" value="F:DNA binding"/>
    <property type="evidence" value="ECO:0007669"/>
    <property type="project" value="InterPro"/>
</dbReference>
<dbReference type="Proteomes" id="UP000176445">
    <property type="component" value="Unassembled WGS sequence"/>
</dbReference>
<dbReference type="GO" id="GO:0004803">
    <property type="term" value="F:transposase activity"/>
    <property type="evidence" value="ECO:0007669"/>
    <property type="project" value="InterPro"/>
</dbReference>
<gene>
    <name evidence="2" type="ORF">A2704_06535</name>
</gene>
<evidence type="ECO:0000313" key="2">
    <source>
        <dbReference type="EMBL" id="OGG51215.1"/>
    </source>
</evidence>